<accession>A0A645EV90</accession>
<proteinExistence type="predicted"/>
<gene>
    <name evidence="1" type="ORF">SDC9_152596</name>
</gene>
<reference evidence="1" key="1">
    <citation type="submission" date="2019-08" db="EMBL/GenBank/DDBJ databases">
        <authorList>
            <person name="Kucharzyk K."/>
            <person name="Murdoch R.W."/>
            <person name="Higgins S."/>
            <person name="Loffler F."/>
        </authorList>
    </citation>
    <scope>NUCLEOTIDE SEQUENCE</scope>
</reference>
<organism evidence="1">
    <name type="scientific">bioreactor metagenome</name>
    <dbReference type="NCBI Taxonomy" id="1076179"/>
    <lineage>
        <taxon>unclassified sequences</taxon>
        <taxon>metagenomes</taxon>
        <taxon>ecological metagenomes</taxon>
    </lineage>
</organism>
<protein>
    <submittedName>
        <fullName evidence="1">Uncharacterized protein</fullName>
    </submittedName>
</protein>
<name>A0A645EV90_9ZZZZ</name>
<sequence length="122" mass="13619">MILRLHGGYGPTVFHARQLRHTLLFVEHFVVIDDHVLGKPENRIASVFQLEHAAPGQVLYRGNKECDNAEQQTNAVELVPATLLFIFFTTYGDNAEGENKYPNQITVPGEDGQDFGGLFHIG</sequence>
<dbReference type="EMBL" id="VSSQ01051260">
    <property type="protein sequence ID" value="MPN05346.1"/>
    <property type="molecule type" value="Genomic_DNA"/>
</dbReference>
<dbReference type="AlphaFoldDB" id="A0A645EV90"/>
<comment type="caution">
    <text evidence="1">The sequence shown here is derived from an EMBL/GenBank/DDBJ whole genome shotgun (WGS) entry which is preliminary data.</text>
</comment>
<evidence type="ECO:0000313" key="1">
    <source>
        <dbReference type="EMBL" id="MPN05346.1"/>
    </source>
</evidence>